<gene>
    <name evidence="1" type="ORF">CLV51_104247</name>
</gene>
<sequence length="56" mass="6057">MRSFFPAAEGLFLTATGAYKNEATVPGDGCFVFIPFFSYQFTIVTPAWNTALGLDG</sequence>
<evidence type="ECO:0000313" key="2">
    <source>
        <dbReference type="Proteomes" id="UP000240971"/>
    </source>
</evidence>
<dbReference type="Proteomes" id="UP000240971">
    <property type="component" value="Unassembled WGS sequence"/>
</dbReference>
<dbReference type="EMBL" id="PYAW01000004">
    <property type="protein sequence ID" value="PSL45542.1"/>
    <property type="molecule type" value="Genomic_DNA"/>
</dbReference>
<dbReference type="AlphaFoldDB" id="A0A2P8HH43"/>
<organism evidence="1 2">
    <name type="scientific">Chitinophaga niastensis</name>
    <dbReference type="NCBI Taxonomy" id="536980"/>
    <lineage>
        <taxon>Bacteria</taxon>
        <taxon>Pseudomonadati</taxon>
        <taxon>Bacteroidota</taxon>
        <taxon>Chitinophagia</taxon>
        <taxon>Chitinophagales</taxon>
        <taxon>Chitinophagaceae</taxon>
        <taxon>Chitinophaga</taxon>
    </lineage>
</organism>
<protein>
    <submittedName>
        <fullName evidence="1">Uncharacterized protein</fullName>
    </submittedName>
</protein>
<keyword evidence="2" id="KW-1185">Reference proteome</keyword>
<evidence type="ECO:0000313" key="1">
    <source>
        <dbReference type="EMBL" id="PSL45542.1"/>
    </source>
</evidence>
<reference evidence="1 2" key="1">
    <citation type="submission" date="2018-03" db="EMBL/GenBank/DDBJ databases">
        <title>Genomic Encyclopedia of Archaeal and Bacterial Type Strains, Phase II (KMG-II): from individual species to whole genera.</title>
        <authorList>
            <person name="Goeker M."/>
        </authorList>
    </citation>
    <scope>NUCLEOTIDE SEQUENCE [LARGE SCALE GENOMIC DNA]</scope>
    <source>
        <strain evidence="1 2">DSM 24859</strain>
    </source>
</reference>
<proteinExistence type="predicted"/>
<name>A0A2P8HH43_CHINA</name>
<accession>A0A2P8HH43</accession>
<comment type="caution">
    <text evidence="1">The sequence shown here is derived from an EMBL/GenBank/DDBJ whole genome shotgun (WGS) entry which is preliminary data.</text>
</comment>